<accession>A0A411YCX5</accession>
<dbReference type="Proteomes" id="UP000291469">
    <property type="component" value="Chromosome"/>
</dbReference>
<evidence type="ECO:0000259" key="1">
    <source>
        <dbReference type="Pfam" id="PF08241"/>
    </source>
</evidence>
<gene>
    <name evidence="2" type="ORF">ER308_05675</name>
</gene>
<proteinExistence type="predicted"/>
<dbReference type="PANTHER" id="PTHR43591">
    <property type="entry name" value="METHYLTRANSFERASE"/>
    <property type="match status" value="1"/>
</dbReference>
<keyword evidence="2" id="KW-0808">Transferase</keyword>
<reference evidence="2 3" key="1">
    <citation type="submission" date="2019-01" db="EMBL/GenBank/DDBJ databases">
        <title>Egibacter rhizosphaerae EGI 80759T.</title>
        <authorList>
            <person name="Chen D.-D."/>
            <person name="Tian Y."/>
            <person name="Jiao J.-Y."/>
            <person name="Zhang X.-T."/>
            <person name="Zhang Y.-G."/>
            <person name="Zhang Y."/>
            <person name="Xiao M."/>
            <person name="Shu W.-S."/>
            <person name="Li W.-J."/>
        </authorList>
    </citation>
    <scope>NUCLEOTIDE SEQUENCE [LARGE SCALE GENOMIC DNA]</scope>
    <source>
        <strain evidence="2 3">EGI 80759</strain>
    </source>
</reference>
<name>A0A411YCX5_9ACTN</name>
<evidence type="ECO:0000313" key="2">
    <source>
        <dbReference type="EMBL" id="QBI19081.1"/>
    </source>
</evidence>
<dbReference type="KEGG" id="erz:ER308_05675"/>
<evidence type="ECO:0000313" key="3">
    <source>
        <dbReference type="Proteomes" id="UP000291469"/>
    </source>
</evidence>
<dbReference type="AlphaFoldDB" id="A0A411YCX5"/>
<protein>
    <submittedName>
        <fullName evidence="2">Class I SAM-dependent methyltransferase</fullName>
    </submittedName>
</protein>
<dbReference type="InterPro" id="IPR013216">
    <property type="entry name" value="Methyltransf_11"/>
</dbReference>
<organism evidence="2 3">
    <name type="scientific">Egibacter rhizosphaerae</name>
    <dbReference type="NCBI Taxonomy" id="1670831"/>
    <lineage>
        <taxon>Bacteria</taxon>
        <taxon>Bacillati</taxon>
        <taxon>Actinomycetota</taxon>
        <taxon>Nitriliruptoria</taxon>
        <taxon>Egibacterales</taxon>
        <taxon>Egibacteraceae</taxon>
        <taxon>Egibacter</taxon>
    </lineage>
</organism>
<keyword evidence="3" id="KW-1185">Reference proteome</keyword>
<dbReference type="GO" id="GO:0032259">
    <property type="term" value="P:methylation"/>
    <property type="evidence" value="ECO:0007669"/>
    <property type="project" value="UniProtKB-KW"/>
</dbReference>
<dbReference type="OrthoDB" id="9805171at2"/>
<dbReference type="PANTHER" id="PTHR43591:SF24">
    <property type="entry name" value="2-METHOXY-6-POLYPRENYL-1,4-BENZOQUINOL METHYLASE, MITOCHONDRIAL"/>
    <property type="match status" value="1"/>
</dbReference>
<dbReference type="Pfam" id="PF08241">
    <property type="entry name" value="Methyltransf_11"/>
    <property type="match status" value="1"/>
</dbReference>
<sequence>MAGVEHERASRAREVWSLGDYERVGARWAQAPRDVVASLDVAGQAVLDVGCGTGEAALAAARAGAAGVTACDPTPELLAVARDRASAGGLSVAWDEGEAQELPYPDASFDLVLSTFGVMFAPDAHAAAAELVRVCRPGGRIVTTAWTPD</sequence>
<dbReference type="GO" id="GO:0008757">
    <property type="term" value="F:S-adenosylmethionine-dependent methyltransferase activity"/>
    <property type="evidence" value="ECO:0007669"/>
    <property type="project" value="InterPro"/>
</dbReference>
<keyword evidence="2" id="KW-0489">Methyltransferase</keyword>
<dbReference type="RefSeq" id="WP_131154078.1">
    <property type="nucleotide sequence ID" value="NZ_CP036402.1"/>
</dbReference>
<dbReference type="Gene3D" id="3.40.50.150">
    <property type="entry name" value="Vaccinia Virus protein VP39"/>
    <property type="match status" value="1"/>
</dbReference>
<dbReference type="EMBL" id="CP036402">
    <property type="protein sequence ID" value="QBI19081.1"/>
    <property type="molecule type" value="Genomic_DNA"/>
</dbReference>
<feature type="domain" description="Methyltransferase type 11" evidence="1">
    <location>
        <begin position="47"/>
        <end position="142"/>
    </location>
</feature>
<dbReference type="CDD" id="cd02440">
    <property type="entry name" value="AdoMet_MTases"/>
    <property type="match status" value="1"/>
</dbReference>
<dbReference type="InterPro" id="IPR029063">
    <property type="entry name" value="SAM-dependent_MTases_sf"/>
</dbReference>
<dbReference type="SUPFAM" id="SSF53335">
    <property type="entry name" value="S-adenosyl-L-methionine-dependent methyltransferases"/>
    <property type="match status" value="1"/>
</dbReference>